<feature type="compositionally biased region" description="Basic residues" evidence="7">
    <location>
        <begin position="188"/>
        <end position="206"/>
    </location>
</feature>
<dbReference type="InterPro" id="IPR006593">
    <property type="entry name" value="Cyt_b561/ferric_Rdtase_TM"/>
</dbReference>
<dbReference type="PROSITE" id="PS50939">
    <property type="entry name" value="CYTOCHROME_B561"/>
    <property type="match status" value="1"/>
</dbReference>
<dbReference type="Pfam" id="PF03188">
    <property type="entry name" value="Cytochrom_B561"/>
    <property type="match status" value="1"/>
</dbReference>
<keyword evidence="11" id="KW-1185">Reference proteome</keyword>
<evidence type="ECO:0000313" key="11">
    <source>
        <dbReference type="Proteomes" id="UP000194236"/>
    </source>
</evidence>
<keyword evidence="5 8" id="KW-1133">Transmembrane helix</keyword>
<gene>
    <name evidence="10" type="ORF">BLA29_005378</name>
</gene>
<comment type="caution">
    <text evidence="10">The sequence shown here is derived from an EMBL/GenBank/DDBJ whole genome shotgun (WGS) entry which is preliminary data.</text>
</comment>
<name>A0A1Y3BUF0_EURMA</name>
<keyword evidence="6 8" id="KW-0472">Membrane</keyword>
<dbReference type="AlphaFoldDB" id="A0A1Y3BUF0"/>
<evidence type="ECO:0000256" key="8">
    <source>
        <dbReference type="SAM" id="Phobius"/>
    </source>
</evidence>
<organism evidence="10 11">
    <name type="scientific">Euroglyphus maynei</name>
    <name type="common">Mayne's house dust mite</name>
    <dbReference type="NCBI Taxonomy" id="6958"/>
    <lineage>
        <taxon>Eukaryota</taxon>
        <taxon>Metazoa</taxon>
        <taxon>Ecdysozoa</taxon>
        <taxon>Arthropoda</taxon>
        <taxon>Chelicerata</taxon>
        <taxon>Arachnida</taxon>
        <taxon>Acari</taxon>
        <taxon>Acariformes</taxon>
        <taxon>Sarcoptiformes</taxon>
        <taxon>Astigmata</taxon>
        <taxon>Psoroptidia</taxon>
        <taxon>Analgoidea</taxon>
        <taxon>Pyroglyphidae</taxon>
        <taxon>Pyroglyphinae</taxon>
        <taxon>Euroglyphus</taxon>
    </lineage>
</organism>
<feature type="transmembrane region" description="Helical" evidence="8">
    <location>
        <begin position="72"/>
        <end position="92"/>
    </location>
</feature>
<sequence>MCALVLVATMATIYWHFKKDVPHFFTLHSWFGMMTITLMVIYASANCYLYGSRNGQRILQFENSDSIESLTNLRLIGISTLIMGVVTSLLGLNQLSSFITSNVVTKETSYQQLVNIIGIFLILFTLFCIFLVSRIRTRSKSHEEWEERVQMAVDKAMENMEASGAFNSPISSKTTPKSVTSKTSKSQQQKRTKRRRTDGSSRKLKGSKSSSRVSTTRSSGGAVKLTKVLVMHFV</sequence>
<keyword evidence="4" id="KW-0249">Electron transport</keyword>
<evidence type="ECO:0000256" key="2">
    <source>
        <dbReference type="ARBA" id="ARBA00022448"/>
    </source>
</evidence>
<protein>
    <submittedName>
        <fullName evidence="10">Cytochrome b561-like protein</fullName>
    </submittedName>
</protein>
<evidence type="ECO:0000256" key="7">
    <source>
        <dbReference type="SAM" id="MobiDB-lite"/>
    </source>
</evidence>
<evidence type="ECO:0000256" key="5">
    <source>
        <dbReference type="ARBA" id="ARBA00022989"/>
    </source>
</evidence>
<accession>A0A1Y3BUF0</accession>
<evidence type="ECO:0000256" key="1">
    <source>
        <dbReference type="ARBA" id="ARBA00004370"/>
    </source>
</evidence>
<evidence type="ECO:0000259" key="9">
    <source>
        <dbReference type="PROSITE" id="PS50939"/>
    </source>
</evidence>
<feature type="transmembrane region" description="Helical" evidence="8">
    <location>
        <begin position="112"/>
        <end position="132"/>
    </location>
</feature>
<evidence type="ECO:0000256" key="6">
    <source>
        <dbReference type="ARBA" id="ARBA00023136"/>
    </source>
</evidence>
<feature type="compositionally biased region" description="Low complexity" evidence="7">
    <location>
        <begin position="171"/>
        <end position="187"/>
    </location>
</feature>
<evidence type="ECO:0000313" key="10">
    <source>
        <dbReference type="EMBL" id="OTF83206.1"/>
    </source>
</evidence>
<dbReference type="GO" id="GO:0016020">
    <property type="term" value="C:membrane"/>
    <property type="evidence" value="ECO:0007669"/>
    <property type="project" value="UniProtKB-SubCell"/>
</dbReference>
<dbReference type="OrthoDB" id="907479at2759"/>
<evidence type="ECO:0000256" key="4">
    <source>
        <dbReference type="ARBA" id="ARBA00022982"/>
    </source>
</evidence>
<feature type="compositionally biased region" description="Low complexity" evidence="7">
    <location>
        <begin position="207"/>
        <end position="219"/>
    </location>
</feature>
<proteinExistence type="predicted"/>
<keyword evidence="2" id="KW-0813">Transport</keyword>
<feature type="region of interest" description="Disordered" evidence="7">
    <location>
        <begin position="164"/>
        <end position="219"/>
    </location>
</feature>
<reference evidence="10 11" key="1">
    <citation type="submission" date="2017-03" db="EMBL/GenBank/DDBJ databases">
        <title>Genome Survey of Euroglyphus maynei.</title>
        <authorList>
            <person name="Arlian L.G."/>
            <person name="Morgan M.S."/>
            <person name="Rider S.D."/>
        </authorList>
    </citation>
    <scope>NUCLEOTIDE SEQUENCE [LARGE SCALE GENOMIC DNA]</scope>
    <source>
        <strain evidence="10">Arlian Lab</strain>
        <tissue evidence="10">Whole body</tissue>
    </source>
</reference>
<dbReference type="EMBL" id="MUJZ01004630">
    <property type="protein sequence ID" value="OTF83206.1"/>
    <property type="molecule type" value="Genomic_DNA"/>
</dbReference>
<feature type="domain" description="Cytochrome b561" evidence="9">
    <location>
        <begin position="1"/>
        <end position="133"/>
    </location>
</feature>
<evidence type="ECO:0000256" key="3">
    <source>
        <dbReference type="ARBA" id="ARBA00022692"/>
    </source>
</evidence>
<keyword evidence="3 8" id="KW-0812">Transmembrane</keyword>
<dbReference type="Proteomes" id="UP000194236">
    <property type="component" value="Unassembled WGS sequence"/>
</dbReference>
<dbReference type="Gene3D" id="1.20.120.1770">
    <property type="match status" value="1"/>
</dbReference>
<feature type="transmembrane region" description="Helical" evidence="8">
    <location>
        <begin position="27"/>
        <end position="51"/>
    </location>
</feature>
<comment type="subcellular location">
    <subcellularLocation>
        <location evidence="1">Membrane</location>
    </subcellularLocation>
</comment>